<keyword evidence="1" id="KW-1133">Transmembrane helix</keyword>
<evidence type="ECO:0000259" key="2">
    <source>
        <dbReference type="Pfam" id="PF09851"/>
    </source>
</evidence>
<dbReference type="RefSeq" id="WP_308786739.1">
    <property type="nucleotide sequence ID" value="NZ_JAUSWB010000003.1"/>
</dbReference>
<name>A0ABU0GT87_9BACL</name>
<dbReference type="InterPro" id="IPR018649">
    <property type="entry name" value="SHOCT"/>
</dbReference>
<evidence type="ECO:0000256" key="1">
    <source>
        <dbReference type="SAM" id="Phobius"/>
    </source>
</evidence>
<reference evidence="3 4" key="1">
    <citation type="submission" date="2023-07" db="EMBL/GenBank/DDBJ databases">
        <title>Genomic Encyclopedia of Type Strains, Phase IV (KMG-IV): sequencing the most valuable type-strain genomes for metagenomic binning, comparative biology and taxonomic classification.</title>
        <authorList>
            <person name="Goeker M."/>
        </authorList>
    </citation>
    <scope>NUCLEOTIDE SEQUENCE [LARGE SCALE GENOMIC DNA]</scope>
    <source>
        <strain evidence="3 4">DSM 16419</strain>
    </source>
</reference>
<protein>
    <submittedName>
        <fullName evidence="3">Membrane protein</fullName>
    </submittedName>
</protein>
<keyword evidence="4" id="KW-1185">Reference proteome</keyword>
<dbReference type="Proteomes" id="UP001241988">
    <property type="component" value="Unassembled WGS sequence"/>
</dbReference>
<dbReference type="Pfam" id="PF09851">
    <property type="entry name" value="SHOCT"/>
    <property type="match status" value="1"/>
</dbReference>
<feature type="transmembrane region" description="Helical" evidence="1">
    <location>
        <begin position="12"/>
        <end position="32"/>
    </location>
</feature>
<evidence type="ECO:0000313" key="4">
    <source>
        <dbReference type="Proteomes" id="UP001241988"/>
    </source>
</evidence>
<gene>
    <name evidence="3" type="ORF">QOZ98_001396</name>
</gene>
<accession>A0ABU0GT87</accession>
<keyword evidence="1" id="KW-0812">Transmembrane</keyword>
<feature type="domain" description="SHOCT" evidence="2">
    <location>
        <begin position="50"/>
        <end position="77"/>
    </location>
</feature>
<organism evidence="3 4">
    <name type="scientific">Planomicrobium stackebrandtii</name>
    <dbReference type="NCBI Taxonomy" id="253160"/>
    <lineage>
        <taxon>Bacteria</taxon>
        <taxon>Bacillati</taxon>
        <taxon>Bacillota</taxon>
        <taxon>Bacilli</taxon>
        <taxon>Bacillales</taxon>
        <taxon>Caryophanaceae</taxon>
        <taxon>Planomicrobium</taxon>
    </lineage>
</organism>
<comment type="caution">
    <text evidence="3">The sequence shown here is derived from an EMBL/GenBank/DDBJ whole genome shotgun (WGS) entry which is preliminary data.</text>
</comment>
<keyword evidence="1" id="KW-0472">Membrane</keyword>
<proteinExistence type="predicted"/>
<sequence length="77" mass="8651">MMGSEWGMGVGGGFWMLIGLIVIVGFAIYFIVKNNNNNDLNRSHKDSSTDAMEIAKNRLAKGEITTEEFEEIKKRLL</sequence>
<evidence type="ECO:0000313" key="3">
    <source>
        <dbReference type="EMBL" id="MDQ0428570.1"/>
    </source>
</evidence>
<dbReference type="EMBL" id="JAUSWB010000003">
    <property type="protein sequence ID" value="MDQ0428570.1"/>
    <property type="molecule type" value="Genomic_DNA"/>
</dbReference>